<keyword evidence="5 11" id="KW-0812">Transmembrane</keyword>
<feature type="transmembrane region" description="Helical" evidence="11">
    <location>
        <begin position="194"/>
        <end position="213"/>
    </location>
</feature>
<keyword evidence="9" id="KW-0482">Metalloprotease</keyword>
<evidence type="ECO:0000256" key="4">
    <source>
        <dbReference type="ARBA" id="ARBA00022670"/>
    </source>
</evidence>
<keyword evidence="7" id="KW-0862">Zinc</keyword>
<dbReference type="GO" id="GO:0006508">
    <property type="term" value="P:proteolysis"/>
    <property type="evidence" value="ECO:0007669"/>
    <property type="project" value="UniProtKB-KW"/>
</dbReference>
<evidence type="ECO:0000256" key="5">
    <source>
        <dbReference type="ARBA" id="ARBA00022692"/>
    </source>
</evidence>
<keyword evidence="6" id="KW-0378">Hydrolase</keyword>
<evidence type="ECO:0000313" key="13">
    <source>
        <dbReference type="EMBL" id="MCT7317432.1"/>
    </source>
</evidence>
<reference evidence="13" key="2">
    <citation type="submission" date="2023-02" db="EMBL/GenBank/DDBJ databases">
        <authorList>
            <person name="Lu C.-H."/>
        </authorList>
    </citation>
    <scope>NUCLEOTIDE SEQUENCE</scope>
    <source>
        <strain evidence="13">22TCCZM01-4</strain>
    </source>
</reference>
<evidence type="ECO:0000256" key="11">
    <source>
        <dbReference type="SAM" id="Phobius"/>
    </source>
</evidence>
<evidence type="ECO:0000256" key="6">
    <source>
        <dbReference type="ARBA" id="ARBA00022801"/>
    </source>
</evidence>
<organism evidence="13 14">
    <name type="scientific">Ralstonia mojiangensis</name>
    <dbReference type="NCBI Taxonomy" id="2953895"/>
    <lineage>
        <taxon>Bacteria</taxon>
        <taxon>Pseudomonadati</taxon>
        <taxon>Pseudomonadota</taxon>
        <taxon>Betaproteobacteria</taxon>
        <taxon>Burkholderiales</taxon>
        <taxon>Burkholderiaceae</taxon>
        <taxon>Ralstonia</taxon>
    </lineage>
</organism>
<accession>A0AAE3LDD9</accession>
<keyword evidence="10 11" id="KW-0472">Membrane</keyword>
<feature type="transmembrane region" description="Helical" evidence="11">
    <location>
        <begin position="144"/>
        <end position="163"/>
    </location>
</feature>
<evidence type="ECO:0000256" key="10">
    <source>
        <dbReference type="ARBA" id="ARBA00023136"/>
    </source>
</evidence>
<dbReference type="GO" id="GO:0004222">
    <property type="term" value="F:metalloendopeptidase activity"/>
    <property type="evidence" value="ECO:0007669"/>
    <property type="project" value="InterPro"/>
</dbReference>
<evidence type="ECO:0000256" key="3">
    <source>
        <dbReference type="ARBA" id="ARBA00007931"/>
    </source>
</evidence>
<proteinExistence type="inferred from homology"/>
<name>A0AAE3LDD9_9RALS</name>
<dbReference type="PANTHER" id="PTHR42837">
    <property type="entry name" value="REGULATOR OF SIGMA-E PROTEASE RSEP"/>
    <property type="match status" value="1"/>
</dbReference>
<comment type="similarity">
    <text evidence="3">Belongs to the peptidase M50B family.</text>
</comment>
<evidence type="ECO:0000256" key="7">
    <source>
        <dbReference type="ARBA" id="ARBA00022833"/>
    </source>
</evidence>
<dbReference type="InterPro" id="IPR004387">
    <property type="entry name" value="Pept_M50_Zn"/>
</dbReference>
<evidence type="ECO:0000259" key="12">
    <source>
        <dbReference type="Pfam" id="PF02163"/>
    </source>
</evidence>
<dbReference type="EMBL" id="JAOCQJ010000004">
    <property type="protein sequence ID" value="MCT7317432.1"/>
    <property type="molecule type" value="Genomic_DNA"/>
</dbReference>
<dbReference type="RefSeq" id="WP_260800147.1">
    <property type="nucleotide sequence ID" value="NZ_JAOCQJ010000004.1"/>
</dbReference>
<feature type="domain" description="Peptidase M50" evidence="12">
    <location>
        <begin position="4"/>
        <end position="200"/>
    </location>
</feature>
<keyword evidence="8 11" id="KW-1133">Transmembrane helix</keyword>
<evidence type="ECO:0000256" key="8">
    <source>
        <dbReference type="ARBA" id="ARBA00022989"/>
    </source>
</evidence>
<evidence type="ECO:0000256" key="2">
    <source>
        <dbReference type="ARBA" id="ARBA00004141"/>
    </source>
</evidence>
<protein>
    <submittedName>
        <fullName evidence="13">Site-2 protease family protein</fullName>
    </submittedName>
</protein>
<dbReference type="Proteomes" id="UP001164374">
    <property type="component" value="Unassembled WGS sequence"/>
</dbReference>
<comment type="caution">
    <text evidence="13">The sequence shown here is derived from an EMBL/GenBank/DDBJ whole genome shotgun (WGS) entry which is preliminary data.</text>
</comment>
<evidence type="ECO:0000313" key="14">
    <source>
        <dbReference type="Proteomes" id="UP001164374"/>
    </source>
</evidence>
<dbReference type="AlphaFoldDB" id="A0AAE3LDD9"/>
<comment type="cofactor">
    <cofactor evidence="1">
        <name>Zn(2+)</name>
        <dbReference type="ChEBI" id="CHEBI:29105"/>
    </cofactor>
</comment>
<keyword evidence="4 13" id="KW-0645">Protease</keyword>
<dbReference type="InterPro" id="IPR008915">
    <property type="entry name" value="Peptidase_M50"/>
</dbReference>
<evidence type="ECO:0000256" key="1">
    <source>
        <dbReference type="ARBA" id="ARBA00001947"/>
    </source>
</evidence>
<dbReference type="GO" id="GO:0016020">
    <property type="term" value="C:membrane"/>
    <property type="evidence" value="ECO:0007669"/>
    <property type="project" value="UniProtKB-SubCell"/>
</dbReference>
<dbReference type="Pfam" id="PF02163">
    <property type="entry name" value="Peptidase_M50"/>
    <property type="match status" value="1"/>
</dbReference>
<gene>
    <name evidence="13" type="ORF">N5I87_15600</name>
</gene>
<comment type="subcellular location">
    <subcellularLocation>
        <location evidence="2">Membrane</location>
        <topology evidence="2">Multi-pass membrane protein</topology>
    </subcellularLocation>
</comment>
<dbReference type="PANTHER" id="PTHR42837:SF2">
    <property type="entry name" value="MEMBRANE METALLOPROTEASE ARASP2, CHLOROPLASTIC-RELATED"/>
    <property type="match status" value="1"/>
</dbReference>
<reference evidence="13" key="1">
    <citation type="journal article" date="2023" name="Front. Microbiol.">
        <title>Ralstonia chuxiongensis sp. nov., Ralstonia mojiangensis sp. nov., and Ralstonia soli sp. nov., isolated from tobacco fields, are three novel species in the family Burkholderiaceae.</title>
        <authorList>
            <person name="Lu C.H."/>
            <person name="Zhang Y.Y."/>
            <person name="Jiang N."/>
            <person name="Chen W."/>
            <person name="Shao X."/>
            <person name="Zhao Z.M."/>
            <person name="Lu W.L."/>
            <person name="Hu X."/>
            <person name="Xi Y.X."/>
            <person name="Zou S.Y."/>
            <person name="Wei Q.J."/>
            <person name="Lin Z.L."/>
            <person name="Gong L."/>
            <person name="Gai X.T."/>
            <person name="Zhang L.Q."/>
            <person name="Li J.Y."/>
            <person name="Jin Y."/>
            <person name="Xia Z.Y."/>
        </authorList>
    </citation>
    <scope>NUCLEOTIDE SEQUENCE</scope>
    <source>
        <strain evidence="13">22TCCZM01-4</strain>
    </source>
</reference>
<feature type="transmembrane region" description="Helical" evidence="11">
    <location>
        <begin position="82"/>
        <end position="103"/>
    </location>
</feature>
<evidence type="ECO:0000256" key="9">
    <source>
        <dbReference type="ARBA" id="ARBA00023049"/>
    </source>
</evidence>
<sequence>MLSFIAALFLCLLLHLSVLALVGTSLGITLRELSYGFGPVIARWGRVQLKAFPLGGAVRFKDTRAEDLESWERDGTFDGQPALVQLVVMLSGSIALLTVAFAIMHTEAFPAFKEGFDQAVSGALSPLTRAQELLADASAAISRLSFFSLLALVAVKMAAFNLLPLPPLNGGALIALIANKMGAAAIWRPSFTQALQFAYIALAFSWLVAWVVYLF</sequence>